<dbReference type="EMBL" id="JAPUBN010000001">
    <property type="protein sequence ID" value="MCZ2720086.1"/>
    <property type="molecule type" value="Genomic_DNA"/>
</dbReference>
<sequence length="176" mass="20465">MTYSKIEDENIHHMTIEPPASIEAMVLMWHQSGVIRAIDDQWIRSLMLHAQEMDDAVLLAGVLCSNYLGMGHVCLYLDQILEKPFLNSTKDDIHIWKQLLIQEGIYTVADWKQRLMLSQLVSSDDRIISPVSPQKINTDKRPLVLSANRLYLARYFYYEEKVYQFLKSSSEKNALM</sequence>
<evidence type="ECO:0000313" key="2">
    <source>
        <dbReference type="EMBL" id="MCZ2720086.1"/>
    </source>
</evidence>
<name>A0ABT4JPL4_9GAMM</name>
<reference evidence="2" key="1">
    <citation type="submission" date="2022-12" db="EMBL/GenBank/DDBJ databases">
        <title>Marinomonas 15G1-11 sp. nov, isolated from marine algae.</title>
        <authorList>
            <person name="Butt M."/>
            <person name="Choi D.G."/>
            <person name="Kim J.M."/>
            <person name="Lee J.K."/>
            <person name="Baek J.H."/>
            <person name="Jeon C.O."/>
        </authorList>
    </citation>
    <scope>NUCLEOTIDE SEQUENCE</scope>
    <source>
        <strain evidence="2">15G1-11</strain>
    </source>
</reference>
<dbReference type="RefSeq" id="WP_269121715.1">
    <property type="nucleotide sequence ID" value="NZ_JAPUBN010000001.1"/>
</dbReference>
<dbReference type="Pfam" id="PF21185">
    <property type="entry name" value="RecD_N"/>
    <property type="match status" value="1"/>
</dbReference>
<organism evidence="2 3">
    <name type="scientific">Marinomonas phaeophyticola</name>
    <dbReference type="NCBI Taxonomy" id="3004091"/>
    <lineage>
        <taxon>Bacteria</taxon>
        <taxon>Pseudomonadati</taxon>
        <taxon>Pseudomonadota</taxon>
        <taxon>Gammaproteobacteria</taxon>
        <taxon>Oceanospirillales</taxon>
        <taxon>Oceanospirillaceae</taxon>
        <taxon>Marinomonas</taxon>
    </lineage>
</organism>
<evidence type="ECO:0000313" key="3">
    <source>
        <dbReference type="Proteomes" id="UP001149719"/>
    </source>
</evidence>
<dbReference type="Proteomes" id="UP001149719">
    <property type="component" value="Unassembled WGS sequence"/>
</dbReference>
<dbReference type="InterPro" id="IPR049550">
    <property type="entry name" value="RecD_N"/>
</dbReference>
<protein>
    <recommendedName>
        <fullName evidence="1">RecBCD enzyme subunit RecD N-terminal domain-containing protein</fullName>
    </recommendedName>
</protein>
<dbReference type="Gene3D" id="1.10.10.1020">
    <property type="entry name" value="RecBCD complex, subunit RecD, N-terminal domain"/>
    <property type="match status" value="1"/>
</dbReference>
<keyword evidence="3" id="KW-1185">Reference proteome</keyword>
<accession>A0ABT4JPL4</accession>
<proteinExistence type="predicted"/>
<dbReference type="InterPro" id="IPR041851">
    <property type="entry name" value="RecD_N_sf"/>
</dbReference>
<comment type="caution">
    <text evidence="2">The sequence shown here is derived from an EMBL/GenBank/DDBJ whole genome shotgun (WGS) entry which is preliminary data.</text>
</comment>
<gene>
    <name evidence="2" type="ORF">O1D97_00125</name>
</gene>
<feature type="domain" description="RecBCD enzyme subunit RecD N-terminal" evidence="1">
    <location>
        <begin position="32"/>
        <end position="151"/>
    </location>
</feature>
<evidence type="ECO:0000259" key="1">
    <source>
        <dbReference type="Pfam" id="PF21185"/>
    </source>
</evidence>